<organism evidence="1 2">
    <name type="scientific">Schwartzia succinivorans DSM 10502</name>
    <dbReference type="NCBI Taxonomy" id="1123243"/>
    <lineage>
        <taxon>Bacteria</taxon>
        <taxon>Bacillati</taxon>
        <taxon>Bacillota</taxon>
        <taxon>Negativicutes</taxon>
        <taxon>Selenomonadales</taxon>
        <taxon>Selenomonadaceae</taxon>
        <taxon>Schwartzia</taxon>
    </lineage>
</organism>
<gene>
    <name evidence="1" type="ORF">SAMN02745190_01971</name>
</gene>
<protein>
    <submittedName>
        <fullName evidence="1">Uncharacterized protein</fullName>
    </submittedName>
</protein>
<dbReference type="AlphaFoldDB" id="A0A1M4Z955"/>
<dbReference type="Proteomes" id="UP000184404">
    <property type="component" value="Unassembled WGS sequence"/>
</dbReference>
<dbReference type="EMBL" id="FQUG01000007">
    <property type="protein sequence ID" value="SHF14525.1"/>
    <property type="molecule type" value="Genomic_DNA"/>
</dbReference>
<dbReference type="RefSeq" id="WP_072936047.1">
    <property type="nucleotide sequence ID" value="NZ_FQUG01000007.1"/>
</dbReference>
<name>A0A1M4Z955_9FIRM</name>
<keyword evidence="2" id="KW-1185">Reference proteome</keyword>
<proteinExistence type="predicted"/>
<evidence type="ECO:0000313" key="1">
    <source>
        <dbReference type="EMBL" id="SHF14525.1"/>
    </source>
</evidence>
<evidence type="ECO:0000313" key="2">
    <source>
        <dbReference type="Proteomes" id="UP000184404"/>
    </source>
</evidence>
<sequence length="80" mass="9631">MKRINKINEAERMRRSFQILDELIYLTEKIRDLYVEDGELRGKKGKKIDIMLDVLRNVRKLEDDRSPEKIAKVKEMVKKI</sequence>
<reference evidence="1 2" key="1">
    <citation type="submission" date="2016-11" db="EMBL/GenBank/DDBJ databases">
        <authorList>
            <person name="Jaros S."/>
            <person name="Januszkiewicz K."/>
            <person name="Wedrychowicz H."/>
        </authorList>
    </citation>
    <scope>NUCLEOTIDE SEQUENCE [LARGE SCALE GENOMIC DNA]</scope>
    <source>
        <strain evidence="1 2">DSM 10502</strain>
    </source>
</reference>
<accession>A0A1M4Z955</accession>
<dbReference type="STRING" id="1123243.SAMN02745190_01971"/>